<evidence type="ECO:0000313" key="11">
    <source>
        <dbReference type="EMBL" id="ELA09345.1"/>
    </source>
</evidence>
<dbReference type="AlphaFoldDB" id="L2F8W1"/>
<dbReference type="GO" id="GO:0140359">
    <property type="term" value="F:ABC-type transporter activity"/>
    <property type="evidence" value="ECO:0007669"/>
    <property type="project" value="InterPro"/>
</dbReference>
<evidence type="ECO:0000256" key="2">
    <source>
        <dbReference type="ARBA" id="ARBA00007783"/>
    </source>
</evidence>
<dbReference type="Proteomes" id="UP000023795">
    <property type="component" value="Unassembled WGS sequence"/>
</dbReference>
<feature type="transmembrane region" description="Helical" evidence="9">
    <location>
        <begin position="186"/>
        <end position="207"/>
    </location>
</feature>
<evidence type="ECO:0000256" key="8">
    <source>
        <dbReference type="ARBA" id="ARBA00023136"/>
    </source>
</evidence>
<comment type="similarity">
    <text evidence="2 9">Belongs to the ABC-2 integral membrane protein family.</text>
</comment>
<dbReference type="GO" id="GO:0005886">
    <property type="term" value="C:plasma membrane"/>
    <property type="evidence" value="ECO:0007669"/>
    <property type="project" value="UniProtKB-SubCell"/>
</dbReference>
<comment type="caution">
    <text evidence="11">The sequence shown here is derived from an EMBL/GenBank/DDBJ whole genome shotgun (WGS) entry which is preliminary data.</text>
</comment>
<keyword evidence="3 9" id="KW-0813">Transport</keyword>
<feature type="transmembrane region" description="Helical" evidence="9">
    <location>
        <begin position="242"/>
        <end position="263"/>
    </location>
</feature>
<feature type="transmembrane region" description="Helical" evidence="9">
    <location>
        <begin position="44"/>
        <end position="65"/>
    </location>
</feature>
<name>L2F8W1_9GAMM</name>
<evidence type="ECO:0000256" key="6">
    <source>
        <dbReference type="ARBA" id="ARBA00022692"/>
    </source>
</evidence>
<protein>
    <recommendedName>
        <fullName evidence="9">Transport permease protein</fullName>
    </recommendedName>
</protein>
<keyword evidence="5" id="KW-0997">Cell inner membrane</keyword>
<keyword evidence="7 9" id="KW-1133">Transmembrane helix</keyword>
<dbReference type="eggNOG" id="COG1682">
    <property type="taxonomic scope" value="Bacteria"/>
</dbReference>
<dbReference type="InterPro" id="IPR047817">
    <property type="entry name" value="ABC2_TM_bact-type"/>
</dbReference>
<dbReference type="InterPro" id="IPR013525">
    <property type="entry name" value="ABC2_TM"/>
</dbReference>
<keyword evidence="4 9" id="KW-1003">Cell membrane</keyword>
<dbReference type="RefSeq" id="WP_009767165.1">
    <property type="nucleotide sequence ID" value="NZ_ANIN01000001.1"/>
</dbReference>
<dbReference type="PANTHER" id="PTHR30413:SF8">
    <property type="entry name" value="TRANSPORT PERMEASE PROTEIN"/>
    <property type="match status" value="1"/>
</dbReference>
<evidence type="ECO:0000256" key="3">
    <source>
        <dbReference type="ARBA" id="ARBA00022448"/>
    </source>
</evidence>
<dbReference type="OrthoDB" id="9814458at2"/>
<organism evidence="11 12">
    <name type="scientific">Moraxella macacae 0408225</name>
    <dbReference type="NCBI Taxonomy" id="1230338"/>
    <lineage>
        <taxon>Bacteria</taxon>
        <taxon>Pseudomonadati</taxon>
        <taxon>Pseudomonadota</taxon>
        <taxon>Gammaproteobacteria</taxon>
        <taxon>Moraxellales</taxon>
        <taxon>Moraxellaceae</taxon>
        <taxon>Moraxella</taxon>
    </lineage>
</organism>
<dbReference type="EMBL" id="ANIN01000001">
    <property type="protein sequence ID" value="ELA09345.1"/>
    <property type="molecule type" value="Genomic_DNA"/>
</dbReference>
<keyword evidence="8 9" id="KW-0472">Membrane</keyword>
<evidence type="ECO:0000256" key="5">
    <source>
        <dbReference type="ARBA" id="ARBA00022519"/>
    </source>
</evidence>
<comment type="subcellular location">
    <subcellularLocation>
        <location evidence="1 9">Cell inner membrane</location>
        <topology evidence="1 9">Multi-pass membrane protein</topology>
    </subcellularLocation>
</comment>
<keyword evidence="6 9" id="KW-0812">Transmembrane</keyword>
<evidence type="ECO:0000313" key="12">
    <source>
        <dbReference type="Proteomes" id="UP000023795"/>
    </source>
</evidence>
<gene>
    <name evidence="11" type="ORF">MOMA_03040</name>
</gene>
<keyword evidence="12" id="KW-1185">Reference proteome</keyword>
<evidence type="ECO:0000256" key="4">
    <source>
        <dbReference type="ARBA" id="ARBA00022475"/>
    </source>
</evidence>
<sequence length="271" mass="31667">MSIQLPPYRPVKRRNGLQVMLASIHALLMRELQTRFGGYRLGYFWAPLEIIFQVVMYVIIFGTVMKRVLPGMEYPLFLLSGMIPFFMFQKNATRALGAVDANRGLLMYRSVRHIDVILARSFLEFLIYFFTFWLLLGMLWGLFGTTISFANLHIVLLCWIGLFFFSLGVALIMMVVGHYGGEISKIISIVFTILYFASGIIYSIHIVPQPYLDYLLYNPFVHNIELIRHSLSPTYPNHHIDIWYFFKWMIAVDFVGLLLYKACENDFIRKR</sequence>
<proteinExistence type="inferred from homology"/>
<feature type="transmembrane region" description="Helical" evidence="9">
    <location>
        <begin position="122"/>
        <end position="143"/>
    </location>
</feature>
<evidence type="ECO:0000256" key="7">
    <source>
        <dbReference type="ARBA" id="ARBA00022989"/>
    </source>
</evidence>
<dbReference type="PATRIC" id="fig|1230338.3.peg.662"/>
<dbReference type="PANTHER" id="PTHR30413">
    <property type="entry name" value="INNER MEMBRANE TRANSPORT PERMEASE"/>
    <property type="match status" value="1"/>
</dbReference>
<feature type="transmembrane region" description="Helical" evidence="9">
    <location>
        <begin position="149"/>
        <end position="174"/>
    </location>
</feature>
<feature type="transmembrane region" description="Helical" evidence="9">
    <location>
        <begin position="71"/>
        <end position="88"/>
    </location>
</feature>
<dbReference type="GO" id="GO:0015920">
    <property type="term" value="P:lipopolysaccharide transport"/>
    <property type="evidence" value="ECO:0007669"/>
    <property type="project" value="TreeGrafter"/>
</dbReference>
<evidence type="ECO:0000256" key="9">
    <source>
        <dbReference type="RuleBase" id="RU361157"/>
    </source>
</evidence>
<feature type="domain" description="ABC transmembrane type-2" evidence="10">
    <location>
        <begin position="41"/>
        <end position="263"/>
    </location>
</feature>
<dbReference type="PROSITE" id="PS51012">
    <property type="entry name" value="ABC_TM2"/>
    <property type="match status" value="1"/>
</dbReference>
<dbReference type="Pfam" id="PF01061">
    <property type="entry name" value="ABC2_membrane"/>
    <property type="match status" value="1"/>
</dbReference>
<dbReference type="STRING" id="1230338.MOMA_03040"/>
<evidence type="ECO:0000256" key="1">
    <source>
        <dbReference type="ARBA" id="ARBA00004429"/>
    </source>
</evidence>
<reference evidence="11 12" key="1">
    <citation type="journal article" date="2013" name="Genome Announc.">
        <title>Genome Sequence of Moraxella macacae 0408225, a Novel Bacterial Species Isolated from a Cynomolgus Macaque with Epistaxis.</title>
        <authorList>
            <person name="Ladner J.T."/>
            <person name="Whitehouse C.A."/>
            <person name="Koroleva G.I."/>
            <person name="Palacios G.F."/>
        </authorList>
    </citation>
    <scope>NUCLEOTIDE SEQUENCE [LARGE SCALE GENOMIC DNA]</scope>
    <source>
        <strain evidence="11 12">0408225</strain>
    </source>
</reference>
<evidence type="ECO:0000259" key="10">
    <source>
        <dbReference type="PROSITE" id="PS51012"/>
    </source>
</evidence>
<accession>L2F8W1</accession>